<dbReference type="InterPro" id="IPR036869">
    <property type="entry name" value="J_dom_sf"/>
</dbReference>
<accession>A0ABS9J031</accession>
<comment type="caution">
    <text evidence="2">The sequence shown here is derived from an EMBL/GenBank/DDBJ whole genome shotgun (WGS) entry which is preliminary data.</text>
</comment>
<dbReference type="InterPro" id="IPR029024">
    <property type="entry name" value="TerB-like"/>
</dbReference>
<dbReference type="InterPro" id="IPR007791">
    <property type="entry name" value="DjlA_N"/>
</dbReference>
<feature type="domain" description="J" evidence="1">
    <location>
        <begin position="179"/>
        <end position="241"/>
    </location>
</feature>
<dbReference type="InterPro" id="IPR001623">
    <property type="entry name" value="DnaJ_domain"/>
</dbReference>
<dbReference type="CDD" id="cd07316">
    <property type="entry name" value="terB_like_DjlA"/>
    <property type="match status" value="1"/>
</dbReference>
<name>A0ABS9J031_9FLAO</name>
<dbReference type="Pfam" id="PF00226">
    <property type="entry name" value="DnaJ"/>
    <property type="match status" value="1"/>
</dbReference>
<organism evidence="2 3">
    <name type="scientific">Joostella atrarenae</name>
    <dbReference type="NCBI Taxonomy" id="679257"/>
    <lineage>
        <taxon>Bacteria</taxon>
        <taxon>Pseudomonadati</taxon>
        <taxon>Bacteroidota</taxon>
        <taxon>Flavobacteriia</taxon>
        <taxon>Flavobacteriales</taxon>
        <taxon>Flavobacteriaceae</taxon>
        <taxon>Joostella</taxon>
    </lineage>
</organism>
<dbReference type="EMBL" id="JAETXX010000001">
    <property type="protein sequence ID" value="MCF8713744.1"/>
    <property type="molecule type" value="Genomic_DNA"/>
</dbReference>
<dbReference type="InterPro" id="IPR050817">
    <property type="entry name" value="DjlA_DnaK_co-chaperone"/>
</dbReference>
<keyword evidence="3" id="KW-1185">Reference proteome</keyword>
<dbReference type="SUPFAM" id="SSF158682">
    <property type="entry name" value="TerB-like"/>
    <property type="match status" value="1"/>
</dbReference>
<reference evidence="2 3" key="1">
    <citation type="submission" date="2021-01" db="EMBL/GenBank/DDBJ databases">
        <title>Genome sequencing of Joostella atrarenae M1-2 (= KCTC 23194).</title>
        <authorList>
            <person name="Zakaria M.R."/>
            <person name="Lam M.Q."/>
            <person name="Chong C.S."/>
        </authorList>
    </citation>
    <scope>NUCLEOTIDE SEQUENCE [LARGE SCALE GENOMIC DNA]</scope>
    <source>
        <strain evidence="2 3">M1-2</strain>
    </source>
</reference>
<dbReference type="CDD" id="cd06257">
    <property type="entry name" value="DnaJ"/>
    <property type="match status" value="1"/>
</dbReference>
<dbReference type="RefSeq" id="WP_236957704.1">
    <property type="nucleotide sequence ID" value="NZ_JAETXX010000001.1"/>
</dbReference>
<dbReference type="Pfam" id="PF05099">
    <property type="entry name" value="TerB"/>
    <property type="match status" value="1"/>
</dbReference>
<dbReference type="SUPFAM" id="SSF46565">
    <property type="entry name" value="Chaperone J-domain"/>
    <property type="match status" value="1"/>
</dbReference>
<evidence type="ECO:0000313" key="2">
    <source>
        <dbReference type="EMBL" id="MCF8713744.1"/>
    </source>
</evidence>
<proteinExistence type="predicted"/>
<dbReference type="PROSITE" id="PS50076">
    <property type="entry name" value="DNAJ_2"/>
    <property type="match status" value="1"/>
</dbReference>
<dbReference type="PANTHER" id="PTHR24074">
    <property type="entry name" value="CO-CHAPERONE PROTEIN DJLA"/>
    <property type="match status" value="1"/>
</dbReference>
<dbReference type="Proteomes" id="UP000829517">
    <property type="component" value="Unassembled WGS sequence"/>
</dbReference>
<evidence type="ECO:0000313" key="3">
    <source>
        <dbReference type="Proteomes" id="UP000829517"/>
    </source>
</evidence>
<evidence type="ECO:0000259" key="1">
    <source>
        <dbReference type="PROSITE" id="PS50076"/>
    </source>
</evidence>
<gene>
    <name evidence="2" type="ORF">JM658_02805</name>
</gene>
<sequence>MFKWILAFAGYFFLRFPGAIIGFIVGNVIDSFRRGGISVDTVFNDRREVSPADFELNLLSLCSIVIKADGKVNDNELQYVRAYFVSTYGKEKANAIFRTFNEVIKKREISTERICTYLNQRTRYEVRVQLLHFLFGIAKADGAVTESETLKIREIAGYLKVHYRDFESIMAMFIESADNAYKILEVRKEASNADVKAAYRQMVKKYHPDKVRTNDEAIKKGAEEKFKEVQRAYEQIQKERGM</sequence>
<dbReference type="Gene3D" id="1.10.3680.10">
    <property type="entry name" value="TerB-like"/>
    <property type="match status" value="1"/>
</dbReference>
<protein>
    <submittedName>
        <fullName evidence="2">TerB family tellurite resistance protein</fullName>
    </submittedName>
</protein>
<dbReference type="Gene3D" id="1.10.287.110">
    <property type="entry name" value="DnaJ domain"/>
    <property type="match status" value="1"/>
</dbReference>
<dbReference type="PRINTS" id="PR00625">
    <property type="entry name" value="JDOMAIN"/>
</dbReference>
<dbReference type="SMART" id="SM00271">
    <property type="entry name" value="DnaJ"/>
    <property type="match status" value="1"/>
</dbReference>